<evidence type="ECO:0000256" key="1">
    <source>
        <dbReference type="SAM" id="Phobius"/>
    </source>
</evidence>
<comment type="caution">
    <text evidence="3">The sequence shown here is derived from an EMBL/GenBank/DDBJ whole genome shotgun (WGS) entry which is preliminary data.</text>
</comment>
<reference evidence="3 4" key="1">
    <citation type="submission" date="2020-02" db="EMBL/GenBank/DDBJ databases">
        <authorList>
            <person name="Li X.-J."/>
            <person name="Han X.-M."/>
        </authorList>
    </citation>
    <scope>NUCLEOTIDE SEQUENCE [LARGE SCALE GENOMIC DNA]</scope>
    <source>
        <strain evidence="3 4">CCTCC AB 2017055</strain>
    </source>
</reference>
<dbReference type="AlphaFoldDB" id="A0A6L9RZX3"/>
<name>A0A6L9RZX3_9ACTN</name>
<feature type="transmembrane region" description="Helical" evidence="1">
    <location>
        <begin position="67"/>
        <end position="89"/>
    </location>
</feature>
<evidence type="ECO:0000313" key="4">
    <source>
        <dbReference type="Proteomes" id="UP000475214"/>
    </source>
</evidence>
<evidence type="ECO:0000259" key="2">
    <source>
        <dbReference type="Pfam" id="PF11181"/>
    </source>
</evidence>
<dbReference type="InterPro" id="IPR025889">
    <property type="entry name" value="GSP17M-like_dom"/>
</dbReference>
<evidence type="ECO:0000313" key="3">
    <source>
        <dbReference type="EMBL" id="NED98674.1"/>
    </source>
</evidence>
<organism evidence="3 4">
    <name type="scientific">Phytoactinopolyspora halotolerans</name>
    <dbReference type="NCBI Taxonomy" id="1981512"/>
    <lineage>
        <taxon>Bacteria</taxon>
        <taxon>Bacillati</taxon>
        <taxon>Actinomycetota</taxon>
        <taxon>Actinomycetes</taxon>
        <taxon>Jiangellales</taxon>
        <taxon>Jiangellaceae</taxon>
        <taxon>Phytoactinopolyspora</taxon>
    </lineage>
</organism>
<dbReference type="Proteomes" id="UP000475214">
    <property type="component" value="Unassembled WGS sequence"/>
</dbReference>
<keyword evidence="1" id="KW-0812">Transmembrane</keyword>
<protein>
    <recommendedName>
        <fullName evidence="2">General stress protein 17M-like domain-containing protein</fullName>
    </recommendedName>
</protein>
<feature type="domain" description="General stress protein 17M-like" evidence="2">
    <location>
        <begin position="18"/>
        <end position="89"/>
    </location>
</feature>
<keyword evidence="1" id="KW-0472">Membrane</keyword>
<accession>A0A6L9RZX3</accession>
<keyword evidence="4" id="KW-1185">Reference proteome</keyword>
<proteinExistence type="predicted"/>
<keyword evidence="1" id="KW-1133">Transmembrane helix</keyword>
<dbReference type="RefSeq" id="WP_163731202.1">
    <property type="nucleotide sequence ID" value="NZ_JAAGOA010000001.1"/>
</dbReference>
<dbReference type="Pfam" id="PF11181">
    <property type="entry name" value="YflT"/>
    <property type="match status" value="1"/>
</dbReference>
<gene>
    <name evidence="3" type="ORF">G1H10_00645</name>
</gene>
<sequence>MTHADLPQFDPIKAAWNTVATYSNYDEAQDAVNRLNAEGFPIEHLDIIGSDLRLVERVTGPANKLRAAANGAFSGAGMGAVLGLVMGLFSPGFTWLAMTVVGAVIGTIWGAGFGFAAHAFGGGRKTFTSTRGLVATHYDLVARGGRTEQARILLAGTNP</sequence>
<dbReference type="EMBL" id="JAAGOA010000001">
    <property type="protein sequence ID" value="NED98674.1"/>
    <property type="molecule type" value="Genomic_DNA"/>
</dbReference>
<feature type="transmembrane region" description="Helical" evidence="1">
    <location>
        <begin position="95"/>
        <end position="121"/>
    </location>
</feature>